<dbReference type="KEGG" id="dgg:DGI_2374"/>
<dbReference type="STRING" id="1121448.DGI_2374"/>
<dbReference type="AlphaFoldDB" id="T2GDD8"/>
<reference evidence="2" key="2">
    <citation type="submission" date="2013-07" db="EMBL/GenBank/DDBJ databases">
        <authorList>
            <person name="Morais-Silva F.O."/>
            <person name="Rezende A.M."/>
            <person name="Pimentel C."/>
            <person name="Resende D.M."/>
            <person name="Santos C.I."/>
            <person name="Clemente C."/>
            <person name="de Oliveira L.M."/>
            <person name="da Silva S.M."/>
            <person name="Costa D.A."/>
            <person name="Varela-Raposo A."/>
            <person name="Horacio E.C.A."/>
            <person name="Matos M."/>
            <person name="Flores O."/>
            <person name="Ruiz J.C."/>
            <person name="Rodrigues-Pousada C."/>
        </authorList>
    </citation>
    <scope>NUCLEOTIDE SEQUENCE [LARGE SCALE GENOMIC DNA]</scope>
    <source>
        <strain evidence="2">ATCC 19364 / DSM 1382 / NCIMB 9332 / VKM B-1759</strain>
    </source>
</reference>
<protein>
    <recommendedName>
        <fullName evidence="3">Major tail protein</fullName>
    </recommendedName>
</protein>
<organism evidence="1 2">
    <name type="scientific">Megalodesulfovibrio gigas (strain ATCC 19364 / DSM 1382 / NCIMB 9332 / VKM B-1759)</name>
    <name type="common">Desulfovibrio gigas</name>
    <dbReference type="NCBI Taxonomy" id="1121448"/>
    <lineage>
        <taxon>Bacteria</taxon>
        <taxon>Pseudomonadati</taxon>
        <taxon>Thermodesulfobacteriota</taxon>
        <taxon>Desulfovibrionia</taxon>
        <taxon>Desulfovibrionales</taxon>
        <taxon>Desulfovibrionaceae</taxon>
        <taxon>Megalodesulfovibrio</taxon>
    </lineage>
</organism>
<sequence length="252" mass="27072">MAGYGFGLEEGAVLSGILTMRPMDSDEPMVDLGNATLLVTNISTKTTERLSRRKGTKGLPLDSATSIDTVGGKLTIDTLNRTTYALATMGADSDFIQAAGTDQQVALKLYERGYMDLGKYKVSNVRVTGGVEGTDFEVLPDSGQIKLVPGGALTDGQEYQVTFNCAYIDGYQIDAGTVAVAYVQLRLDGVNEFGNKPFVLDIPKATLSPDGDLNWISDEVVEAGFNIKTLLKQGEAGMYRMRTFPRATQTPA</sequence>
<name>T2GDD8_MEGG1</name>
<dbReference type="PATRIC" id="fig|1121448.10.peg.2327"/>
<reference evidence="1 2" key="1">
    <citation type="journal article" date="2013" name="J. Bacteriol.">
        <title>Roles of HynAB and Ech, the only two hydrogenases found in the model sulfate reducer Desulfovibrio gigas.</title>
        <authorList>
            <person name="Morais-Silva F.O."/>
            <person name="Santos C.I."/>
            <person name="Rodrigues R."/>
            <person name="Pereira I.A."/>
            <person name="Rodrigues-Pousada C."/>
        </authorList>
    </citation>
    <scope>NUCLEOTIDE SEQUENCE [LARGE SCALE GENOMIC DNA]</scope>
    <source>
        <strain evidence="2">ATCC 19364 / DSM 1382 / NCIMB 9332 / VKM B-1759</strain>
    </source>
</reference>
<evidence type="ECO:0000313" key="2">
    <source>
        <dbReference type="Proteomes" id="UP000016587"/>
    </source>
</evidence>
<gene>
    <name evidence="1" type="ORF">DGI_2374</name>
</gene>
<keyword evidence="2" id="KW-1185">Reference proteome</keyword>
<dbReference type="RefSeq" id="WP_021761101.1">
    <property type="nucleotide sequence ID" value="NC_022444.1"/>
</dbReference>
<dbReference type="HOGENOM" id="CLU_1101489_0_0_7"/>
<accession>T2GDD8</accession>
<evidence type="ECO:0000313" key="1">
    <source>
        <dbReference type="EMBL" id="AGW14126.1"/>
    </source>
</evidence>
<dbReference type="eggNOG" id="ENOG5031B0T">
    <property type="taxonomic scope" value="Bacteria"/>
</dbReference>
<dbReference type="EMBL" id="CP006585">
    <property type="protein sequence ID" value="AGW14126.1"/>
    <property type="molecule type" value="Genomic_DNA"/>
</dbReference>
<dbReference type="OrthoDB" id="7067574at2"/>
<dbReference type="Proteomes" id="UP000016587">
    <property type="component" value="Chromosome"/>
</dbReference>
<proteinExistence type="predicted"/>
<evidence type="ECO:0008006" key="3">
    <source>
        <dbReference type="Google" id="ProtNLM"/>
    </source>
</evidence>